<comment type="similarity">
    <text evidence="1 8 11">Belongs to the DnaA family.</text>
</comment>
<feature type="binding site" evidence="8">
    <location>
        <position position="149"/>
    </location>
    <ligand>
        <name>ATP</name>
        <dbReference type="ChEBI" id="CHEBI:30616"/>
    </ligand>
</feature>
<evidence type="ECO:0000259" key="12">
    <source>
        <dbReference type="SMART" id="SM00382"/>
    </source>
</evidence>
<dbReference type="Gene3D" id="3.30.300.180">
    <property type="match status" value="1"/>
</dbReference>
<feature type="region of interest" description="Domain I, interacts with DnaA modulators" evidence="8">
    <location>
        <begin position="1"/>
        <end position="92"/>
    </location>
</feature>
<evidence type="ECO:0000256" key="7">
    <source>
        <dbReference type="ARBA" id="ARBA00023125"/>
    </source>
</evidence>
<comment type="caution">
    <text evidence="8">Lacks conserved residue(s) required for the propagation of feature annotation.</text>
</comment>
<dbReference type="GO" id="GO:0005737">
    <property type="term" value="C:cytoplasm"/>
    <property type="evidence" value="ECO:0007669"/>
    <property type="project" value="UniProtKB-SubCell"/>
</dbReference>
<comment type="function">
    <text evidence="8 10">Plays an essential role in the initiation and regulation of chromosomal replication. ATP-DnaA binds to the origin of replication (oriC) to initiate formation of the DNA replication initiation complex once per cell cycle. Binds the DnaA box (a 9 base pair repeat at the origin) and separates the double-stranded (ds)DNA. Forms a right-handed helical filament on oriC DNA; dsDNA binds to the exterior of the filament while single-stranded (ss)DNA is stabiized in the filament's interior. The ATP-DnaA-oriC complex binds and stabilizes one strand of the AT-rich DNA unwinding element (DUE), permitting loading of DNA polymerase. After initiation quickly degrades to an ADP-DnaA complex that is not apt for DNA replication. Binds acidic phospholipids.</text>
</comment>
<dbReference type="GO" id="GO:0005524">
    <property type="term" value="F:ATP binding"/>
    <property type="evidence" value="ECO:0007669"/>
    <property type="project" value="UniProtKB-UniRule"/>
</dbReference>
<accession>A0A8J7C3K7</accession>
<comment type="caution">
    <text evidence="14">The sequence shown here is derived from an EMBL/GenBank/DDBJ whole genome shotgun (WGS) entry which is preliminary data.</text>
</comment>
<dbReference type="Gene3D" id="3.40.50.300">
    <property type="entry name" value="P-loop containing nucleotide triphosphate hydrolases"/>
    <property type="match status" value="1"/>
</dbReference>
<feature type="domain" description="AAA+ ATPase" evidence="12">
    <location>
        <begin position="134"/>
        <end position="262"/>
    </location>
</feature>
<comment type="subunit">
    <text evidence="8">Oligomerizes as a right-handed, spiral filament on DNA at oriC.</text>
</comment>
<dbReference type="InterPro" id="IPR038454">
    <property type="entry name" value="DnaA_N_sf"/>
</dbReference>
<keyword evidence="7 8" id="KW-0238">DNA-binding</keyword>
<evidence type="ECO:0000313" key="15">
    <source>
        <dbReference type="Proteomes" id="UP000598633"/>
    </source>
</evidence>
<evidence type="ECO:0000256" key="2">
    <source>
        <dbReference type="ARBA" id="ARBA00022490"/>
    </source>
</evidence>
<keyword evidence="5 8" id="KW-0067">ATP-binding</keyword>
<dbReference type="InterPro" id="IPR018312">
    <property type="entry name" value="Chromosome_initiator_DnaA_CS"/>
</dbReference>
<dbReference type="GO" id="GO:0008289">
    <property type="term" value="F:lipid binding"/>
    <property type="evidence" value="ECO:0007669"/>
    <property type="project" value="UniProtKB-KW"/>
</dbReference>
<sequence>MDRWEHLQPHLRQMMGDEEYRTWIAPLSVLEKTASALTLTTKNAIVGDWVRDHLLRDIETVARSHFGPEFRILIKWAVPVDPGVAVAGRKDNTATSFTTHPYNPGFTFDRFIVGTSNQFAAAAAEAVAEQPGKTYNPLYLYGGSGLGKTHLLHAIANRLAEISPSFKVAYMTTEQFVNELINCIRRKQMDAFRQTFRSVDMLLLDDIQFIAGKERTQEEFFHTFNTLQSTSRQVVFTSDARPADIPGLEERLRSRFLQGLIADIQPPDLETRCAILREKARAIGRELPEDVVLFISRRVQNNVRELEGCLNRTIAYAQLKSSKITVDVVRLALFELLPDERATSPSDIIRFVAQHYGVRVADLKGRSNRRSIALPRQVSMYLIRDILELSFPEIGRIFSKHHSTVMYAVDSVQKMRQSNPDFDATLTSFREHFV</sequence>
<dbReference type="InterPro" id="IPR013317">
    <property type="entry name" value="DnaA_dom"/>
</dbReference>
<keyword evidence="6 8" id="KW-0446">Lipid-binding</keyword>
<evidence type="ECO:0000256" key="1">
    <source>
        <dbReference type="ARBA" id="ARBA00006583"/>
    </source>
</evidence>
<keyword evidence="3 8" id="KW-0235">DNA replication</keyword>
<dbReference type="PANTHER" id="PTHR30050:SF2">
    <property type="entry name" value="CHROMOSOMAL REPLICATION INITIATOR PROTEIN DNAA"/>
    <property type="match status" value="1"/>
</dbReference>
<dbReference type="Pfam" id="PF08299">
    <property type="entry name" value="Bac_DnaA_C"/>
    <property type="match status" value="1"/>
</dbReference>
<dbReference type="InterPro" id="IPR027417">
    <property type="entry name" value="P-loop_NTPase"/>
</dbReference>
<dbReference type="InterPro" id="IPR010921">
    <property type="entry name" value="Trp_repressor/repl_initiator"/>
</dbReference>
<dbReference type="GO" id="GO:0005886">
    <property type="term" value="C:plasma membrane"/>
    <property type="evidence" value="ECO:0007669"/>
    <property type="project" value="TreeGrafter"/>
</dbReference>
<dbReference type="GO" id="GO:0003688">
    <property type="term" value="F:DNA replication origin binding"/>
    <property type="evidence" value="ECO:0007669"/>
    <property type="project" value="UniProtKB-UniRule"/>
</dbReference>
<gene>
    <name evidence="8 14" type="primary">dnaA</name>
    <name evidence="14" type="ORF">IFJ97_06585</name>
</gene>
<dbReference type="Pfam" id="PF00308">
    <property type="entry name" value="Bac_DnaA"/>
    <property type="match status" value="1"/>
</dbReference>
<evidence type="ECO:0000256" key="6">
    <source>
        <dbReference type="ARBA" id="ARBA00023121"/>
    </source>
</evidence>
<dbReference type="SMART" id="SM00760">
    <property type="entry name" value="Bac_DnaA_C"/>
    <property type="match status" value="1"/>
</dbReference>
<dbReference type="NCBIfam" id="TIGR00362">
    <property type="entry name" value="DnaA"/>
    <property type="match status" value="1"/>
</dbReference>
<feature type="domain" description="Chromosomal replication initiator DnaA C-terminal" evidence="13">
    <location>
        <begin position="344"/>
        <end position="412"/>
    </location>
</feature>
<evidence type="ECO:0000256" key="9">
    <source>
        <dbReference type="NCBIfam" id="TIGR00362"/>
    </source>
</evidence>
<evidence type="ECO:0000256" key="10">
    <source>
        <dbReference type="RuleBase" id="RU000577"/>
    </source>
</evidence>
<dbReference type="SMART" id="SM00382">
    <property type="entry name" value="AAA"/>
    <property type="match status" value="1"/>
</dbReference>
<evidence type="ECO:0000259" key="13">
    <source>
        <dbReference type="SMART" id="SM00760"/>
    </source>
</evidence>
<dbReference type="InterPro" id="IPR024633">
    <property type="entry name" value="DnaA_N_dom"/>
</dbReference>
<dbReference type="Pfam" id="PF11638">
    <property type="entry name" value="DnaA_N"/>
    <property type="match status" value="1"/>
</dbReference>
<dbReference type="GO" id="GO:0006270">
    <property type="term" value="P:DNA replication initiation"/>
    <property type="evidence" value="ECO:0007669"/>
    <property type="project" value="UniProtKB-UniRule"/>
</dbReference>
<dbReference type="InterPro" id="IPR020591">
    <property type="entry name" value="Chromosome_initiator_DnaA-like"/>
</dbReference>
<dbReference type="PROSITE" id="PS01008">
    <property type="entry name" value="DNAA"/>
    <property type="match status" value="1"/>
</dbReference>
<proteinExistence type="inferred from homology"/>
<dbReference type="FunFam" id="3.40.50.300:FF:000668">
    <property type="entry name" value="Chromosomal replication initiator protein DnaA"/>
    <property type="match status" value="1"/>
</dbReference>
<comment type="subcellular location">
    <subcellularLocation>
        <location evidence="8">Cytoplasm</location>
    </subcellularLocation>
</comment>
<dbReference type="Proteomes" id="UP000598633">
    <property type="component" value="Unassembled WGS sequence"/>
</dbReference>
<dbReference type="InterPro" id="IPR001957">
    <property type="entry name" value="Chromosome_initiator_DnaA"/>
</dbReference>
<evidence type="ECO:0000256" key="11">
    <source>
        <dbReference type="RuleBase" id="RU004227"/>
    </source>
</evidence>
<evidence type="ECO:0000256" key="5">
    <source>
        <dbReference type="ARBA" id="ARBA00022840"/>
    </source>
</evidence>
<feature type="binding site" evidence="8">
    <location>
        <position position="148"/>
    </location>
    <ligand>
        <name>ATP</name>
        <dbReference type="ChEBI" id="CHEBI:30616"/>
    </ligand>
</feature>
<evidence type="ECO:0000313" key="14">
    <source>
        <dbReference type="EMBL" id="MBD3871010.1"/>
    </source>
</evidence>
<keyword evidence="4 8" id="KW-0547">Nucleotide-binding</keyword>
<feature type="region of interest" description="Domain III, AAA+ region" evidence="8">
    <location>
        <begin position="101"/>
        <end position="317"/>
    </location>
</feature>
<dbReference type="HAMAP" id="MF_00377">
    <property type="entry name" value="DnaA_bact"/>
    <property type="match status" value="1"/>
</dbReference>
<dbReference type="AlphaFoldDB" id="A0A8J7C3K7"/>
<dbReference type="GO" id="GO:0006275">
    <property type="term" value="P:regulation of DNA replication"/>
    <property type="evidence" value="ECO:0007669"/>
    <property type="project" value="UniProtKB-UniRule"/>
</dbReference>
<evidence type="ECO:0000256" key="4">
    <source>
        <dbReference type="ARBA" id="ARBA00022741"/>
    </source>
</evidence>
<dbReference type="InterPro" id="IPR003593">
    <property type="entry name" value="AAA+_ATPase"/>
</dbReference>
<reference evidence="14 15" key="1">
    <citation type="submission" date="2020-08" db="EMBL/GenBank/DDBJ databases">
        <title>Acidobacteriota in marine sediments use diverse sulfur dissimilation pathways.</title>
        <authorList>
            <person name="Wasmund K."/>
        </authorList>
    </citation>
    <scope>NUCLEOTIDE SEQUENCE [LARGE SCALE GENOMIC DNA]</scope>
    <source>
        <strain evidence="14">MAG AM3-A</strain>
    </source>
</reference>
<protein>
    <recommendedName>
        <fullName evidence="8 9">Chromosomal replication initiator protein DnaA</fullName>
    </recommendedName>
</protein>
<feature type="binding site" evidence="8">
    <location>
        <position position="147"/>
    </location>
    <ligand>
        <name>ATP</name>
        <dbReference type="ChEBI" id="CHEBI:30616"/>
    </ligand>
</feature>
<dbReference type="SUPFAM" id="SSF48295">
    <property type="entry name" value="TrpR-like"/>
    <property type="match status" value="1"/>
</dbReference>
<dbReference type="PRINTS" id="PR00051">
    <property type="entry name" value="DNAA"/>
</dbReference>
<keyword evidence="2 8" id="KW-0963">Cytoplasm</keyword>
<feature type="region of interest" description="Domain IV, binds dsDNA" evidence="8">
    <location>
        <begin position="318"/>
        <end position="434"/>
    </location>
</feature>
<dbReference type="EMBL" id="JACXWA010000109">
    <property type="protein sequence ID" value="MBD3871010.1"/>
    <property type="molecule type" value="Genomic_DNA"/>
</dbReference>
<dbReference type="PANTHER" id="PTHR30050">
    <property type="entry name" value="CHROMOSOMAL REPLICATION INITIATOR PROTEIN DNAA"/>
    <property type="match status" value="1"/>
</dbReference>
<dbReference type="Gene3D" id="1.10.1750.10">
    <property type="match status" value="1"/>
</dbReference>
<dbReference type="InterPro" id="IPR013159">
    <property type="entry name" value="DnaA_C"/>
</dbReference>
<organism evidence="14 15">
    <name type="scientific">Candidatus Sulfomarinibacter kjeldsenii</name>
    <dbReference type="NCBI Taxonomy" id="2885994"/>
    <lineage>
        <taxon>Bacteria</taxon>
        <taxon>Pseudomonadati</taxon>
        <taxon>Acidobacteriota</taxon>
        <taxon>Thermoanaerobaculia</taxon>
        <taxon>Thermoanaerobaculales</taxon>
        <taxon>Candidatus Sulfomarinibacteraceae</taxon>
        <taxon>Candidatus Sulfomarinibacter</taxon>
    </lineage>
</organism>
<comment type="domain">
    <text evidence="8">Domain I is involved in oligomerization and binding regulators, domain II is flexibile and of varying length in different bacteria, domain III forms the AAA+ region, while domain IV binds dsDNA.</text>
</comment>
<dbReference type="CDD" id="cd00009">
    <property type="entry name" value="AAA"/>
    <property type="match status" value="1"/>
</dbReference>
<name>A0A8J7C3K7_9BACT</name>
<evidence type="ECO:0000256" key="8">
    <source>
        <dbReference type="HAMAP-Rule" id="MF_00377"/>
    </source>
</evidence>
<dbReference type="Gene3D" id="1.10.8.60">
    <property type="match status" value="1"/>
</dbReference>
<evidence type="ECO:0000256" key="3">
    <source>
        <dbReference type="ARBA" id="ARBA00022705"/>
    </source>
</evidence>
<feature type="binding site" evidence="8">
    <location>
        <position position="145"/>
    </location>
    <ligand>
        <name>ATP</name>
        <dbReference type="ChEBI" id="CHEBI:30616"/>
    </ligand>
</feature>
<dbReference type="SUPFAM" id="SSF52540">
    <property type="entry name" value="P-loop containing nucleoside triphosphate hydrolases"/>
    <property type="match status" value="1"/>
</dbReference>
<dbReference type="CDD" id="cd06571">
    <property type="entry name" value="Bac_DnaA_C"/>
    <property type="match status" value="1"/>
</dbReference>